<dbReference type="InterPro" id="IPR011464">
    <property type="entry name" value="DUF1570"/>
</dbReference>
<evidence type="ECO:0000313" key="4">
    <source>
        <dbReference type="Proteomes" id="UP000317093"/>
    </source>
</evidence>
<name>A0A518BB35_9BACT</name>
<proteinExistence type="predicted"/>
<dbReference type="AlphaFoldDB" id="A0A518BB35"/>
<protein>
    <recommendedName>
        <fullName evidence="2">DUF1570 domain-containing protein</fullName>
    </recommendedName>
</protein>
<dbReference type="Proteomes" id="UP000317093">
    <property type="component" value="Chromosome"/>
</dbReference>
<dbReference type="KEGG" id="knv:Pan216_50360"/>
<dbReference type="OrthoDB" id="291356at2"/>
<evidence type="ECO:0000256" key="1">
    <source>
        <dbReference type="SAM" id="SignalP"/>
    </source>
</evidence>
<gene>
    <name evidence="3" type="ORF">Pan216_50360</name>
</gene>
<feature type="signal peptide" evidence="1">
    <location>
        <begin position="1"/>
        <end position="22"/>
    </location>
</feature>
<keyword evidence="1" id="KW-0732">Signal</keyword>
<feature type="chain" id="PRO_5021990555" description="DUF1570 domain-containing protein" evidence="1">
    <location>
        <begin position="23"/>
        <end position="382"/>
    </location>
</feature>
<dbReference type="Pfam" id="PF07607">
    <property type="entry name" value="DUF1570"/>
    <property type="match status" value="1"/>
</dbReference>
<keyword evidence="4" id="KW-1185">Reference proteome</keyword>
<evidence type="ECO:0000313" key="3">
    <source>
        <dbReference type="EMBL" id="QDU64147.1"/>
    </source>
</evidence>
<evidence type="ECO:0000259" key="2">
    <source>
        <dbReference type="Pfam" id="PF07607"/>
    </source>
</evidence>
<reference evidence="3 4" key="1">
    <citation type="submission" date="2019-02" db="EMBL/GenBank/DDBJ databases">
        <title>Deep-cultivation of Planctomycetes and their phenomic and genomic characterization uncovers novel biology.</title>
        <authorList>
            <person name="Wiegand S."/>
            <person name="Jogler M."/>
            <person name="Boedeker C."/>
            <person name="Pinto D."/>
            <person name="Vollmers J."/>
            <person name="Rivas-Marin E."/>
            <person name="Kohn T."/>
            <person name="Peeters S.H."/>
            <person name="Heuer A."/>
            <person name="Rast P."/>
            <person name="Oberbeckmann S."/>
            <person name="Bunk B."/>
            <person name="Jeske O."/>
            <person name="Meyerdierks A."/>
            <person name="Storesund J.E."/>
            <person name="Kallscheuer N."/>
            <person name="Luecker S."/>
            <person name="Lage O.M."/>
            <person name="Pohl T."/>
            <person name="Merkel B.J."/>
            <person name="Hornburger P."/>
            <person name="Mueller R.-W."/>
            <person name="Bruemmer F."/>
            <person name="Labrenz M."/>
            <person name="Spormann A.M."/>
            <person name="Op den Camp H."/>
            <person name="Overmann J."/>
            <person name="Amann R."/>
            <person name="Jetten M.S.M."/>
            <person name="Mascher T."/>
            <person name="Medema M.H."/>
            <person name="Devos D.P."/>
            <person name="Kaster A.-K."/>
            <person name="Ovreas L."/>
            <person name="Rohde M."/>
            <person name="Galperin M.Y."/>
            <person name="Jogler C."/>
        </authorList>
    </citation>
    <scope>NUCLEOTIDE SEQUENCE [LARGE SCALE GENOMIC DNA]</scope>
    <source>
        <strain evidence="3 4">Pan216</strain>
    </source>
</reference>
<sequence length="382" mass="43329" precursor="true">MSARPIPPLLALLAGLALSASADVITYESAGERVTVEGLVLADDEQGSVLFETRDGRHHIIPGTKVFERIRTRQEVTPYTKEELKRRLGQQLGPRFRFVDTKHYLVANGGDRELGREIATLAEKVYAAFTNFFRSNVGFKIAKPRYPLIIVVYPSRGDYLEAMSARLGSVAESTAGLYVASSNQIVVYDPLGGDAGAHLQRLREKDSAEAIALAERLHQQIMATIVHEAVQQVAHNTGLRRRDVLGPAWVIKGLAMYFETLEMETDDGWWGVGKINRQRRDRLRALFPNQLVPLGKFVIDDKIFLDQKTADNAYAQAWALTYYLAKSHRARYVRYLEILNDRPPMTPYSPSERRADFRKAFGKSPQELELEFRRYLQKYVVE</sequence>
<accession>A0A518BB35</accession>
<dbReference type="RefSeq" id="WP_145262141.1">
    <property type="nucleotide sequence ID" value="NZ_CP036279.1"/>
</dbReference>
<organism evidence="3 4">
    <name type="scientific">Kolteria novifilia</name>
    <dbReference type="NCBI Taxonomy" id="2527975"/>
    <lineage>
        <taxon>Bacteria</taxon>
        <taxon>Pseudomonadati</taxon>
        <taxon>Planctomycetota</taxon>
        <taxon>Planctomycetia</taxon>
        <taxon>Kolteriales</taxon>
        <taxon>Kolteriaceae</taxon>
        <taxon>Kolteria</taxon>
    </lineage>
</organism>
<feature type="domain" description="DUF1570" evidence="2">
    <location>
        <begin position="222"/>
        <end position="345"/>
    </location>
</feature>
<dbReference type="EMBL" id="CP036279">
    <property type="protein sequence ID" value="QDU64147.1"/>
    <property type="molecule type" value="Genomic_DNA"/>
</dbReference>